<reference evidence="1" key="1">
    <citation type="submission" date="2016-08" db="EMBL/GenBank/DDBJ databases">
        <title>Complete Genome Seqeunce of Paenibacillus sp. BIHB 4019 from tea rhizoplane.</title>
        <authorList>
            <person name="Thakur R."/>
            <person name="Swarnkar M.K."/>
            <person name="Gulati A."/>
        </authorList>
    </citation>
    <scope>NUCLEOTIDE SEQUENCE [LARGE SCALE GENOMIC DNA]</scope>
    <source>
        <strain evidence="1">BIHB4019</strain>
    </source>
</reference>
<name>A0A1B2DC09_9BACL</name>
<sequence length="430" mass="49428">MKDIIQDRLSRMEDLEQRKILKQLMTSMFNGVVDYQEKMNRELEQRIFGELGAGDDKNDIFVTVCAREDIDPIHDFLYPMLPGDAKQPEIPLHDIIAGLSRKQECKLLTVFMECSYPELNELLARRRIFQGKMETNRGSYAISARAERSQTYTGEIERLYDVFQKNGIPWKTLNHPYAYKFIDLVLTGSDRIPEEDEEILEISVDLEQYERFKKPDIVPLWNIERLEIRNSGFPVPAADRINYEHVLSLRKTGADHGYLVDGDEQDVRYIKRSAEDLTVVSPKEASGVWSVWKLTQPIMSQVGKLDYPLFSNRRREGFIGKYARQQSVAVRAVSELMRLVHSFEAADALELASAEVDGKPLGRSGQTYGMNPFISDNIRSESGKKRLKLTFRRRGAAQAGADFVLNDVMSFMVSEIQMHFPEYSCEGEWA</sequence>
<dbReference type="RefSeq" id="WP_099516649.1">
    <property type="nucleotide sequence ID" value="NZ_CP016808.1"/>
</dbReference>
<proteinExistence type="predicted"/>
<evidence type="ECO:0000313" key="1">
    <source>
        <dbReference type="EMBL" id="ANY65235.1"/>
    </source>
</evidence>
<dbReference type="EMBL" id="CP016808">
    <property type="protein sequence ID" value="ANY65235.1"/>
    <property type="molecule type" value="Genomic_DNA"/>
</dbReference>
<accession>A0A1B2DC09</accession>
<gene>
    <name evidence="1" type="ORF">BBD42_01140</name>
</gene>
<dbReference type="AlphaFoldDB" id="A0A1B2DC09"/>
<protein>
    <submittedName>
        <fullName evidence="1">Normocyte-binding protein</fullName>
    </submittedName>
</protein>
<organism evidence="1">
    <name type="scientific">Paenibacillus sp. BIHB 4019</name>
    <dbReference type="NCBI Taxonomy" id="1870819"/>
    <lineage>
        <taxon>Bacteria</taxon>
        <taxon>Bacillati</taxon>
        <taxon>Bacillota</taxon>
        <taxon>Bacilli</taxon>
        <taxon>Bacillales</taxon>
        <taxon>Paenibacillaceae</taxon>
        <taxon>Paenibacillus</taxon>
    </lineage>
</organism>